<dbReference type="FunFam" id="3.30.230.40:FF:000001">
    <property type="entry name" value="Imidazoleglycerol-phosphate dehydratase HisB"/>
    <property type="match status" value="1"/>
</dbReference>
<dbReference type="InterPro" id="IPR038494">
    <property type="entry name" value="IGPD_sf"/>
</dbReference>
<keyword evidence="6" id="KW-0963">Cytoplasm</keyword>
<evidence type="ECO:0000256" key="6">
    <source>
        <dbReference type="HAMAP-Rule" id="MF_00076"/>
    </source>
</evidence>
<dbReference type="InterPro" id="IPR020568">
    <property type="entry name" value="Ribosomal_Su5_D2-typ_SF"/>
</dbReference>
<comment type="caution">
    <text evidence="8">The sequence shown here is derived from an EMBL/GenBank/DDBJ whole genome shotgun (WGS) entry which is preliminary data.</text>
</comment>
<dbReference type="EMBL" id="BSDR01000001">
    <property type="protein sequence ID" value="GLI34596.1"/>
    <property type="molecule type" value="Genomic_DNA"/>
</dbReference>
<evidence type="ECO:0000256" key="3">
    <source>
        <dbReference type="ARBA" id="ARBA00022605"/>
    </source>
</evidence>
<proteinExistence type="inferred from homology"/>
<name>A0A9W6FTX3_9BACT</name>
<dbReference type="Gene3D" id="3.30.230.40">
    <property type="entry name" value="Imidazole glycerol phosphate dehydratase, domain 1"/>
    <property type="match status" value="2"/>
</dbReference>
<evidence type="ECO:0000313" key="8">
    <source>
        <dbReference type="EMBL" id="GLI34596.1"/>
    </source>
</evidence>
<dbReference type="EC" id="4.2.1.19" evidence="6 7"/>
<keyword evidence="5 6" id="KW-0456">Lyase</keyword>
<dbReference type="NCBIfam" id="NF002115">
    <property type="entry name" value="PRK00951.2-5"/>
    <property type="match status" value="1"/>
</dbReference>
<dbReference type="PANTHER" id="PTHR23133">
    <property type="entry name" value="IMIDAZOLEGLYCEROL-PHOSPHATE DEHYDRATASE HIS7"/>
    <property type="match status" value="1"/>
</dbReference>
<dbReference type="PANTHER" id="PTHR23133:SF2">
    <property type="entry name" value="IMIDAZOLEGLYCEROL-PHOSPHATE DEHYDRATASE"/>
    <property type="match status" value="1"/>
</dbReference>
<evidence type="ECO:0000256" key="7">
    <source>
        <dbReference type="RuleBase" id="RU000599"/>
    </source>
</evidence>
<dbReference type="InterPro" id="IPR000807">
    <property type="entry name" value="ImidazoleglycerolP_deHydtase"/>
</dbReference>
<comment type="similarity">
    <text evidence="6 7">Belongs to the imidazoleglycerol-phosphate dehydratase family.</text>
</comment>
<reference evidence="8" key="1">
    <citation type="submission" date="2022-12" db="EMBL/GenBank/DDBJ databases">
        <title>Reference genome sequencing for broad-spectrum identification of bacterial and archaeal isolates by mass spectrometry.</title>
        <authorList>
            <person name="Sekiguchi Y."/>
            <person name="Tourlousse D.M."/>
        </authorList>
    </citation>
    <scope>NUCLEOTIDE SEQUENCE</scope>
    <source>
        <strain evidence="8">ASRB1</strain>
    </source>
</reference>
<gene>
    <name evidence="6 8" type="primary">hisB</name>
    <name evidence="8" type="ORF">DAMNIGENAA_20290</name>
</gene>
<dbReference type="Proteomes" id="UP001144372">
    <property type="component" value="Unassembled WGS sequence"/>
</dbReference>
<evidence type="ECO:0000256" key="4">
    <source>
        <dbReference type="ARBA" id="ARBA00023102"/>
    </source>
</evidence>
<comment type="pathway">
    <text evidence="1 6 7">Amino-acid biosynthesis; L-histidine biosynthesis; L-histidine from 5-phospho-alpha-D-ribose 1-diphosphate: step 6/9.</text>
</comment>
<dbReference type="SUPFAM" id="SSF54211">
    <property type="entry name" value="Ribosomal protein S5 domain 2-like"/>
    <property type="match status" value="2"/>
</dbReference>
<dbReference type="GO" id="GO:0000105">
    <property type="term" value="P:L-histidine biosynthetic process"/>
    <property type="evidence" value="ECO:0007669"/>
    <property type="project" value="UniProtKB-UniRule"/>
</dbReference>
<accession>A0A9W6FTX3</accession>
<dbReference type="PROSITE" id="PS00955">
    <property type="entry name" value="IGP_DEHYDRATASE_2"/>
    <property type="match status" value="1"/>
</dbReference>
<dbReference type="HAMAP" id="MF_00076">
    <property type="entry name" value="HisB"/>
    <property type="match status" value="1"/>
</dbReference>
<dbReference type="GO" id="GO:0004424">
    <property type="term" value="F:imidazoleglycerol-phosphate dehydratase activity"/>
    <property type="evidence" value="ECO:0007669"/>
    <property type="project" value="UniProtKB-UniRule"/>
</dbReference>
<evidence type="ECO:0000256" key="1">
    <source>
        <dbReference type="ARBA" id="ARBA00005047"/>
    </source>
</evidence>
<keyword evidence="3 6" id="KW-0028">Amino-acid biosynthesis</keyword>
<dbReference type="RefSeq" id="WP_281793950.1">
    <property type="nucleotide sequence ID" value="NZ_BSDR01000001.1"/>
</dbReference>
<comment type="subcellular location">
    <subcellularLocation>
        <location evidence="6 7">Cytoplasm</location>
    </subcellularLocation>
</comment>
<organism evidence="8 9">
    <name type="scientific">Desulforhabdus amnigena</name>
    <dbReference type="NCBI Taxonomy" id="40218"/>
    <lineage>
        <taxon>Bacteria</taxon>
        <taxon>Pseudomonadati</taxon>
        <taxon>Thermodesulfobacteriota</taxon>
        <taxon>Syntrophobacteria</taxon>
        <taxon>Syntrophobacterales</taxon>
        <taxon>Syntrophobacteraceae</taxon>
        <taxon>Desulforhabdus</taxon>
    </lineage>
</organism>
<dbReference type="NCBIfam" id="NF002114">
    <property type="entry name" value="PRK00951.2-4"/>
    <property type="match status" value="1"/>
</dbReference>
<dbReference type="FunFam" id="3.30.230.40:FF:000003">
    <property type="entry name" value="Imidazoleglycerol-phosphate dehydratase HisB"/>
    <property type="match status" value="1"/>
</dbReference>
<dbReference type="Pfam" id="PF00475">
    <property type="entry name" value="IGPD"/>
    <property type="match status" value="1"/>
</dbReference>
<protein>
    <recommendedName>
        <fullName evidence="2 6">Imidazoleglycerol-phosphate dehydratase</fullName>
        <shortName evidence="6">IGPD</shortName>
        <ecNumber evidence="6 7">4.2.1.19</ecNumber>
    </recommendedName>
</protein>
<evidence type="ECO:0000256" key="5">
    <source>
        <dbReference type="ARBA" id="ARBA00023239"/>
    </source>
</evidence>
<dbReference type="InterPro" id="IPR020565">
    <property type="entry name" value="ImidazoleglycerP_deHydtase_CS"/>
</dbReference>
<evidence type="ECO:0000313" key="9">
    <source>
        <dbReference type="Proteomes" id="UP001144372"/>
    </source>
</evidence>
<dbReference type="AlphaFoldDB" id="A0A9W6FTX3"/>
<dbReference type="PROSITE" id="PS00954">
    <property type="entry name" value="IGP_DEHYDRATASE_1"/>
    <property type="match status" value="1"/>
</dbReference>
<dbReference type="GO" id="GO:0005737">
    <property type="term" value="C:cytoplasm"/>
    <property type="evidence" value="ECO:0007669"/>
    <property type="project" value="UniProtKB-SubCell"/>
</dbReference>
<dbReference type="NCBIfam" id="NF002111">
    <property type="entry name" value="PRK00951.2-1"/>
    <property type="match status" value="1"/>
</dbReference>
<evidence type="ECO:0000256" key="2">
    <source>
        <dbReference type="ARBA" id="ARBA00016664"/>
    </source>
</evidence>
<comment type="catalytic activity">
    <reaction evidence="6 7">
        <text>D-erythro-1-(imidazol-4-yl)glycerol 3-phosphate = 3-(imidazol-4-yl)-2-oxopropyl phosphate + H2O</text>
        <dbReference type="Rhea" id="RHEA:11040"/>
        <dbReference type="ChEBI" id="CHEBI:15377"/>
        <dbReference type="ChEBI" id="CHEBI:57766"/>
        <dbReference type="ChEBI" id="CHEBI:58278"/>
        <dbReference type="EC" id="4.2.1.19"/>
    </reaction>
</comment>
<dbReference type="CDD" id="cd07914">
    <property type="entry name" value="IGPD"/>
    <property type="match status" value="1"/>
</dbReference>
<keyword evidence="9" id="KW-1185">Reference proteome</keyword>
<keyword evidence="4 6" id="KW-0368">Histidine biosynthesis</keyword>
<sequence length="198" mass="21803">MTGKLRRGTIDRRTKETQIQLDLVLDGKGSVDLKTGVPFLDHMLTLFSVHGLFDLKIQAVGDLEIDAHHTVEDLGICLGDALSSALGDRKGICRYGHAIVPMDETCASVVMDLSNRPYLVYQVPPLSERVGQFETELVPEFLRAFCQHGGVTLHIQVPYGKNTHHILEAIFKALGRALDQATRMDERRSGVPSSKGAL</sequence>